<feature type="domain" description="O-methyltransferase dimerisation" evidence="1">
    <location>
        <begin position="53"/>
        <end position="118"/>
    </location>
</feature>
<gene>
    <name evidence="2" type="primary">crtF_3</name>
    <name evidence="2" type="ORF">ROG8370_02610</name>
</gene>
<dbReference type="Pfam" id="PF08100">
    <property type="entry name" value="Dimerisation"/>
    <property type="match status" value="1"/>
</dbReference>
<reference evidence="3" key="1">
    <citation type="submission" date="2017-03" db="EMBL/GenBank/DDBJ databases">
        <authorList>
            <person name="Rodrigo-Torres L."/>
            <person name="Arahal R.D."/>
            <person name="Lucena T."/>
        </authorList>
    </citation>
    <scope>NUCLEOTIDE SEQUENCE [LARGE SCALE GENOMIC DNA]</scope>
    <source>
        <strain evidence="3">CECT 8370</strain>
    </source>
</reference>
<dbReference type="Gene3D" id="1.10.10.10">
    <property type="entry name" value="Winged helix-like DNA-binding domain superfamily/Winged helix DNA-binding domain"/>
    <property type="match status" value="1"/>
</dbReference>
<dbReference type="GO" id="GO:0046983">
    <property type="term" value="F:protein dimerization activity"/>
    <property type="evidence" value="ECO:0007669"/>
    <property type="project" value="InterPro"/>
</dbReference>
<organism evidence="2 3">
    <name type="scientific">Roseovarius gaetbuli</name>
    <dbReference type="NCBI Taxonomy" id="1356575"/>
    <lineage>
        <taxon>Bacteria</taxon>
        <taxon>Pseudomonadati</taxon>
        <taxon>Pseudomonadota</taxon>
        <taxon>Alphaproteobacteria</taxon>
        <taxon>Rhodobacterales</taxon>
        <taxon>Roseobacteraceae</taxon>
        <taxon>Roseovarius</taxon>
    </lineage>
</organism>
<keyword evidence="2" id="KW-0808">Transferase</keyword>
<name>A0A1X6ZQ54_9RHOB</name>
<dbReference type="SUPFAM" id="SSF46785">
    <property type="entry name" value="Winged helix' DNA-binding domain"/>
    <property type="match status" value="1"/>
</dbReference>
<proteinExistence type="predicted"/>
<keyword evidence="2" id="KW-0489">Methyltransferase</keyword>
<keyword evidence="3" id="KW-1185">Reference proteome</keyword>
<dbReference type="GO" id="GO:0032259">
    <property type="term" value="P:methylation"/>
    <property type="evidence" value="ECO:0007669"/>
    <property type="project" value="UniProtKB-KW"/>
</dbReference>
<dbReference type="EC" id="2.1.1.210" evidence="2"/>
<dbReference type="Proteomes" id="UP000194012">
    <property type="component" value="Unassembled WGS sequence"/>
</dbReference>
<dbReference type="GO" id="GO:0043803">
    <property type="term" value="F:hydroxyneurosporene-O-methyltransferase activity"/>
    <property type="evidence" value="ECO:0007669"/>
    <property type="project" value="UniProtKB-EC"/>
</dbReference>
<sequence length="133" mass="14308">MATGDLPETPARPKRGPGGWITRLIARPGFQRWASGFPLTRGVARRDGAAIFDIVQGFVQSQVLSALVELEVFQRLAEAPHSARDLGPRAGVPEEHMQILLQAGAALGLLKGRRDGRFALSRRGGRDFGRAGA</sequence>
<dbReference type="InterPro" id="IPR012967">
    <property type="entry name" value="COMT_dimerisation"/>
</dbReference>
<dbReference type="AlphaFoldDB" id="A0A1X6ZQ54"/>
<accession>A0A1X6ZQ54</accession>
<dbReference type="InterPro" id="IPR036388">
    <property type="entry name" value="WH-like_DNA-bd_sf"/>
</dbReference>
<dbReference type="InterPro" id="IPR036390">
    <property type="entry name" value="WH_DNA-bd_sf"/>
</dbReference>
<evidence type="ECO:0000313" key="3">
    <source>
        <dbReference type="Proteomes" id="UP000194012"/>
    </source>
</evidence>
<protein>
    <submittedName>
        <fullName evidence="2">Demethylspheroidene O-methyltransferase</fullName>
        <ecNumber evidence="2">2.1.1.210</ecNumber>
    </submittedName>
</protein>
<evidence type="ECO:0000313" key="2">
    <source>
        <dbReference type="EMBL" id="SLN57688.1"/>
    </source>
</evidence>
<dbReference type="EMBL" id="FWFJ01000026">
    <property type="protein sequence ID" value="SLN57688.1"/>
    <property type="molecule type" value="Genomic_DNA"/>
</dbReference>
<evidence type="ECO:0000259" key="1">
    <source>
        <dbReference type="Pfam" id="PF08100"/>
    </source>
</evidence>